<sequence length="106" mass="12315">MKFPAEVAKKKAREVFLLWEDYLRDPTWHPYGIITDEGGCCKEIINGEDEGPKHLKSEIGEDAYNAVIRAKNEINKYNIRDGFVVQKVRNFRENRRATERGDITCV</sequence>
<reference evidence="2 3" key="1">
    <citation type="submission" date="2024-05" db="EMBL/GenBank/DDBJ databases">
        <title>Haplotype-resolved chromosome-level genome assembly of Huyou (Citrus changshanensis).</title>
        <authorList>
            <person name="Miao C."/>
            <person name="Chen W."/>
            <person name="Wu Y."/>
            <person name="Wang L."/>
            <person name="Zhao S."/>
            <person name="Grierson D."/>
            <person name="Xu C."/>
            <person name="Chen K."/>
        </authorList>
    </citation>
    <scope>NUCLEOTIDE SEQUENCE [LARGE SCALE GENOMIC DNA]</scope>
    <source>
        <strain evidence="2">01-14</strain>
        <tissue evidence="2">Leaf</tissue>
    </source>
</reference>
<evidence type="ECO:0000259" key="1">
    <source>
        <dbReference type="Pfam" id="PF03469"/>
    </source>
</evidence>
<accession>A0AAP0LM21</accession>
<dbReference type="AlphaFoldDB" id="A0AAP0LM21"/>
<protein>
    <recommendedName>
        <fullName evidence="1">Factor of DNA methylation 1-5/IDN2 domain-containing protein</fullName>
    </recommendedName>
</protein>
<keyword evidence="3" id="KW-1185">Reference proteome</keyword>
<comment type="caution">
    <text evidence="2">The sequence shown here is derived from an EMBL/GenBank/DDBJ whole genome shotgun (WGS) entry which is preliminary data.</text>
</comment>
<dbReference type="EMBL" id="JBCGBO010000025">
    <property type="protein sequence ID" value="KAK9176065.1"/>
    <property type="molecule type" value="Genomic_DNA"/>
</dbReference>
<feature type="domain" description="Factor of DNA methylation 1-5/IDN2" evidence="1">
    <location>
        <begin position="2"/>
        <end position="100"/>
    </location>
</feature>
<name>A0AAP0LM21_9ROSI</name>
<proteinExistence type="predicted"/>
<dbReference type="Pfam" id="PF03469">
    <property type="entry name" value="XH"/>
    <property type="match status" value="1"/>
</dbReference>
<dbReference type="PANTHER" id="PTHR21596">
    <property type="entry name" value="RIBONUCLEASE P SUBUNIT P38"/>
    <property type="match status" value="1"/>
</dbReference>
<gene>
    <name evidence="2" type="ORF">WN944_028078</name>
</gene>
<dbReference type="PANTHER" id="PTHR21596:SF23">
    <property type="entry name" value="FACTOR OF DNA METHYLATION 4"/>
    <property type="match status" value="1"/>
</dbReference>
<dbReference type="InterPro" id="IPR045177">
    <property type="entry name" value="FDM1-5/IDN2"/>
</dbReference>
<dbReference type="InterPro" id="IPR005379">
    <property type="entry name" value="FDM1-5/IDN2_XH"/>
</dbReference>
<dbReference type="GO" id="GO:0080188">
    <property type="term" value="P:gene silencing by siRNA-directed DNA methylation"/>
    <property type="evidence" value="ECO:0007669"/>
    <property type="project" value="InterPro"/>
</dbReference>
<evidence type="ECO:0000313" key="2">
    <source>
        <dbReference type="EMBL" id="KAK9176065.1"/>
    </source>
</evidence>
<dbReference type="Proteomes" id="UP001428341">
    <property type="component" value="Unassembled WGS sequence"/>
</dbReference>
<organism evidence="2 3">
    <name type="scientific">Citrus x changshan-huyou</name>
    <dbReference type="NCBI Taxonomy" id="2935761"/>
    <lineage>
        <taxon>Eukaryota</taxon>
        <taxon>Viridiplantae</taxon>
        <taxon>Streptophyta</taxon>
        <taxon>Embryophyta</taxon>
        <taxon>Tracheophyta</taxon>
        <taxon>Spermatophyta</taxon>
        <taxon>Magnoliopsida</taxon>
        <taxon>eudicotyledons</taxon>
        <taxon>Gunneridae</taxon>
        <taxon>Pentapetalae</taxon>
        <taxon>rosids</taxon>
        <taxon>malvids</taxon>
        <taxon>Sapindales</taxon>
        <taxon>Rutaceae</taxon>
        <taxon>Aurantioideae</taxon>
        <taxon>Citrus</taxon>
    </lineage>
</organism>
<evidence type="ECO:0000313" key="3">
    <source>
        <dbReference type="Proteomes" id="UP001428341"/>
    </source>
</evidence>